<proteinExistence type="predicted"/>
<dbReference type="Pfam" id="PF00534">
    <property type="entry name" value="Glycos_transf_1"/>
    <property type="match status" value="1"/>
</dbReference>
<keyword evidence="3" id="KW-0808">Transferase</keyword>
<evidence type="ECO:0000313" key="3">
    <source>
        <dbReference type="EMBL" id="OOM16488.1"/>
    </source>
</evidence>
<dbReference type="STRING" id="169679.CSACC_41460"/>
<dbReference type="RefSeq" id="WP_242949866.1">
    <property type="nucleotide sequence ID" value="NZ_LZYZ01000001.1"/>
</dbReference>
<gene>
    <name evidence="3" type="ORF">CLOSAC_07590</name>
</gene>
<dbReference type="InterPro" id="IPR029063">
    <property type="entry name" value="SAM-dependent_MTases_sf"/>
</dbReference>
<protein>
    <submittedName>
        <fullName evidence="3">Putative S-adenosylmethionine-dependent methyltransferase</fullName>
        <ecNumber evidence="3">2.1.1.-</ecNumber>
    </submittedName>
</protein>
<dbReference type="SUPFAM" id="SSF53756">
    <property type="entry name" value="UDP-Glycosyltransferase/glycogen phosphorylase"/>
    <property type="match status" value="1"/>
</dbReference>
<dbReference type="GO" id="GO:0008757">
    <property type="term" value="F:S-adenosylmethionine-dependent methyltransferase activity"/>
    <property type="evidence" value="ECO:0007669"/>
    <property type="project" value="InterPro"/>
</dbReference>
<evidence type="ECO:0000313" key="4">
    <source>
        <dbReference type="Proteomes" id="UP000191154"/>
    </source>
</evidence>
<dbReference type="GO" id="GO:0016757">
    <property type="term" value="F:glycosyltransferase activity"/>
    <property type="evidence" value="ECO:0007669"/>
    <property type="project" value="InterPro"/>
</dbReference>
<evidence type="ECO:0000259" key="2">
    <source>
        <dbReference type="Pfam" id="PF08241"/>
    </source>
</evidence>
<dbReference type="InterPro" id="IPR013216">
    <property type="entry name" value="Methyltransf_11"/>
</dbReference>
<dbReference type="EMBL" id="LZYZ01000001">
    <property type="protein sequence ID" value="OOM16488.1"/>
    <property type="molecule type" value="Genomic_DNA"/>
</dbReference>
<feature type="domain" description="Methyltransferase type 11" evidence="2">
    <location>
        <begin position="510"/>
        <end position="605"/>
    </location>
</feature>
<dbReference type="InterPro" id="IPR001296">
    <property type="entry name" value="Glyco_trans_1"/>
</dbReference>
<dbReference type="Gene3D" id="3.40.50.150">
    <property type="entry name" value="Vaccinia Virus protein VP39"/>
    <property type="match status" value="1"/>
</dbReference>
<dbReference type="Proteomes" id="UP000191154">
    <property type="component" value="Unassembled WGS sequence"/>
</dbReference>
<keyword evidence="3" id="KW-0489">Methyltransferase</keyword>
<accession>A0A1S8NJ90</accession>
<dbReference type="CDD" id="cd02440">
    <property type="entry name" value="AdoMet_MTases"/>
    <property type="match status" value="1"/>
</dbReference>
<dbReference type="PANTHER" id="PTHR12526:SF630">
    <property type="entry name" value="GLYCOSYLTRANSFERASE"/>
    <property type="match status" value="1"/>
</dbReference>
<dbReference type="AlphaFoldDB" id="A0A1S8NJ90"/>
<comment type="caution">
    <text evidence="3">The sequence shown here is derived from an EMBL/GenBank/DDBJ whole genome shotgun (WGS) entry which is preliminary data.</text>
</comment>
<dbReference type="Pfam" id="PF08241">
    <property type="entry name" value="Methyltransf_11"/>
    <property type="match status" value="1"/>
</dbReference>
<feature type="domain" description="Glycosyl transferase family 1" evidence="1">
    <location>
        <begin position="162"/>
        <end position="287"/>
    </location>
</feature>
<organism evidence="3 4">
    <name type="scientific">Clostridium saccharobutylicum</name>
    <dbReference type="NCBI Taxonomy" id="169679"/>
    <lineage>
        <taxon>Bacteria</taxon>
        <taxon>Bacillati</taxon>
        <taxon>Bacillota</taxon>
        <taxon>Clostridia</taxon>
        <taxon>Eubacteriales</taxon>
        <taxon>Clostridiaceae</taxon>
        <taxon>Clostridium</taxon>
    </lineage>
</organism>
<sequence>MKDNMGNITKQSKDELIDHTENLKEDVSFIVKDKIKLAFFVKMGLDSFLGDIIEGLSQEYEIKKIITTEYKQIEDGMQWADICWFEWCDELISYGSKLELAKEKKIICRLHSYEAFTDYINNVNWSNVNRLIVVCEHIKSFIVKSFNIDEKIISIIPNGISEKKWKFKERDDGFNIAYVGYINYKKGPMLLLHTFKAIYEKDHRYKLYIAGIFQDNRYVLYYNQMIHEFGLENNVVYEGWQNDLDTWLEDKNAILCTSVLESQNMSVMQAMCKGIKPIIHNFVGARVIYPSQYVWNTITEAVEMISDKNYTSKVYRAFIKERYSLNDQLIKIKDLLISLPEKRPKENLNFNYIIDMFNRFIPYSSKDLDNYDFEACHMVIGKREKIGDNINLIEFIIRNRFGKQLVFNNILYDIERGKVILPDYILRSKNSDKIIELSNILIDLKIKLLNNIEGYIFDEEILEDIKKNKLAYIWERGIPASQFMPALGWLRIIERYNFAANFIKSSDLVLEAASGFGYGAAYFHDKCKKVYALDLANENIKFGKDSYDFDNINWINGDVTKLAFEDNQFDIYTSFETLEHLSLELVESYFNEAVRVLNENGIMILSTPNKEGRKGINNPFHVKEYNFNELNKILKMYFSNVNYYSTTNYKIENGIKSNAINMIAVCSNRSIKTNPDDLRKRSNFNWKEYKEQKQ</sequence>
<dbReference type="EC" id="2.1.1.-" evidence="3"/>
<dbReference type="Gene3D" id="3.40.50.2000">
    <property type="entry name" value="Glycogen Phosphorylase B"/>
    <property type="match status" value="2"/>
</dbReference>
<evidence type="ECO:0000259" key="1">
    <source>
        <dbReference type="Pfam" id="PF00534"/>
    </source>
</evidence>
<dbReference type="PANTHER" id="PTHR12526">
    <property type="entry name" value="GLYCOSYLTRANSFERASE"/>
    <property type="match status" value="1"/>
</dbReference>
<dbReference type="SUPFAM" id="SSF53335">
    <property type="entry name" value="S-adenosyl-L-methionine-dependent methyltransferases"/>
    <property type="match status" value="1"/>
</dbReference>
<name>A0A1S8NJ90_CLOSA</name>
<reference evidence="3 4" key="1">
    <citation type="submission" date="2016-05" db="EMBL/GenBank/DDBJ databases">
        <title>Microbial solvent formation.</title>
        <authorList>
            <person name="Poehlein A."/>
            <person name="Montoya Solano J.D."/>
            <person name="Flitsch S."/>
            <person name="Krabben P."/>
            <person name="Duerre P."/>
            <person name="Daniel R."/>
        </authorList>
    </citation>
    <scope>NUCLEOTIDE SEQUENCE [LARGE SCALE GENOMIC DNA]</scope>
    <source>
        <strain evidence="3 4">L1-8</strain>
    </source>
</reference>
<dbReference type="GO" id="GO:0032259">
    <property type="term" value="P:methylation"/>
    <property type="evidence" value="ECO:0007669"/>
    <property type="project" value="UniProtKB-KW"/>
</dbReference>